<evidence type="ECO:0000313" key="5">
    <source>
        <dbReference type="EMBL" id="CAB4715574.1"/>
    </source>
</evidence>
<dbReference type="InterPro" id="IPR051912">
    <property type="entry name" value="Alkylbase_DNA_Glycosylase/TA"/>
</dbReference>
<dbReference type="GO" id="GO:0006285">
    <property type="term" value="P:base-excision repair, AP site formation"/>
    <property type="evidence" value="ECO:0007669"/>
    <property type="project" value="TreeGrafter"/>
</dbReference>
<dbReference type="InterPro" id="IPR011257">
    <property type="entry name" value="DNA_glycosylase"/>
</dbReference>
<dbReference type="GO" id="GO:0032993">
    <property type="term" value="C:protein-DNA complex"/>
    <property type="evidence" value="ECO:0007669"/>
    <property type="project" value="TreeGrafter"/>
</dbReference>
<organism evidence="5">
    <name type="scientific">freshwater metagenome</name>
    <dbReference type="NCBI Taxonomy" id="449393"/>
    <lineage>
        <taxon>unclassified sequences</taxon>
        <taxon>metagenomes</taxon>
        <taxon>ecological metagenomes</taxon>
    </lineage>
</organism>
<accession>A0A6J6R8T1</accession>
<dbReference type="GO" id="GO:0043916">
    <property type="term" value="F:DNA-7-methylguanine glycosylase activity"/>
    <property type="evidence" value="ECO:0007669"/>
    <property type="project" value="TreeGrafter"/>
</dbReference>
<proteinExistence type="inferred from homology"/>
<name>A0A6J6R8T1_9ZZZZ</name>
<dbReference type="Gene3D" id="1.10.1670.40">
    <property type="match status" value="1"/>
</dbReference>
<dbReference type="FunFam" id="1.10.340.30:FF:000004">
    <property type="entry name" value="DNA-3-methyladenine glycosylase II"/>
    <property type="match status" value="1"/>
</dbReference>
<dbReference type="EMBL" id="CAEZXZ010000220">
    <property type="protein sequence ID" value="CAB4715574.1"/>
    <property type="molecule type" value="Genomic_DNA"/>
</dbReference>
<evidence type="ECO:0000256" key="3">
    <source>
        <dbReference type="ARBA" id="ARBA00023204"/>
    </source>
</evidence>
<dbReference type="CDD" id="cd00056">
    <property type="entry name" value="ENDO3c"/>
    <property type="match status" value="1"/>
</dbReference>
<dbReference type="GO" id="GO:0008725">
    <property type="term" value="F:DNA-3-methyladenine glycosylase activity"/>
    <property type="evidence" value="ECO:0007669"/>
    <property type="project" value="TreeGrafter"/>
</dbReference>
<dbReference type="GO" id="GO:0005737">
    <property type="term" value="C:cytoplasm"/>
    <property type="evidence" value="ECO:0007669"/>
    <property type="project" value="TreeGrafter"/>
</dbReference>
<feature type="domain" description="HhH-GPD" evidence="4">
    <location>
        <begin position="66"/>
        <end position="220"/>
    </location>
</feature>
<dbReference type="SMART" id="SM00478">
    <property type="entry name" value="ENDO3c"/>
    <property type="match status" value="1"/>
</dbReference>
<sequence>MGTIFAYVGTITCMAPTSKAMRKAADHLVTVDPAFGPIVESSPLCNIGRKKYEGGTHFSSLVTSVIAQQLSVKAADTITIRVKTSLGGDITPVAVVQASDAELRAAGLSGAKTRTIKGLAEAVHSGDLDLEAAAAHSEDQHIVTELTRLWGIGRWTAEMFLMFTLHRLDVWPVGDLAMRKGWQQIHGSTGDIAEKQIDPLGDQFRPYRSVAAWYCWRVIDGDSQTW</sequence>
<comment type="similarity">
    <text evidence="1">Belongs to the alkylbase DNA glycosidase AlkA family.</text>
</comment>
<dbReference type="AlphaFoldDB" id="A0A6J6R8T1"/>
<dbReference type="InterPro" id="IPR003265">
    <property type="entry name" value="HhH-GPD_domain"/>
</dbReference>
<reference evidence="5" key="1">
    <citation type="submission" date="2020-05" db="EMBL/GenBank/DDBJ databases">
        <authorList>
            <person name="Chiriac C."/>
            <person name="Salcher M."/>
            <person name="Ghai R."/>
            <person name="Kavagutti S V."/>
        </authorList>
    </citation>
    <scope>NUCLEOTIDE SEQUENCE</scope>
</reference>
<evidence type="ECO:0000259" key="4">
    <source>
        <dbReference type="SMART" id="SM00478"/>
    </source>
</evidence>
<dbReference type="Gene3D" id="1.10.340.30">
    <property type="entry name" value="Hypothetical protein, domain 2"/>
    <property type="match status" value="1"/>
</dbReference>
<protein>
    <submittedName>
        <fullName evidence="5">Unannotated protein</fullName>
    </submittedName>
</protein>
<dbReference type="Pfam" id="PF00730">
    <property type="entry name" value="HhH-GPD"/>
    <property type="match status" value="1"/>
</dbReference>
<evidence type="ECO:0000256" key="2">
    <source>
        <dbReference type="ARBA" id="ARBA00022763"/>
    </source>
</evidence>
<keyword evidence="2" id="KW-0227">DNA damage</keyword>
<keyword evidence="3" id="KW-0234">DNA repair</keyword>
<dbReference type="GO" id="GO:0032131">
    <property type="term" value="F:alkylated DNA binding"/>
    <property type="evidence" value="ECO:0007669"/>
    <property type="project" value="TreeGrafter"/>
</dbReference>
<dbReference type="PANTHER" id="PTHR43003:SF5">
    <property type="entry name" value="DNA-3-METHYLADENINE GLYCOSYLASE"/>
    <property type="match status" value="1"/>
</dbReference>
<dbReference type="SUPFAM" id="SSF48150">
    <property type="entry name" value="DNA-glycosylase"/>
    <property type="match status" value="1"/>
</dbReference>
<gene>
    <name evidence="5" type="ORF">UFOPK2625_01245</name>
</gene>
<dbReference type="PANTHER" id="PTHR43003">
    <property type="entry name" value="DNA-3-METHYLADENINE GLYCOSYLASE"/>
    <property type="match status" value="1"/>
</dbReference>
<dbReference type="GO" id="GO:0006307">
    <property type="term" value="P:DNA alkylation repair"/>
    <property type="evidence" value="ECO:0007669"/>
    <property type="project" value="TreeGrafter"/>
</dbReference>
<evidence type="ECO:0000256" key="1">
    <source>
        <dbReference type="ARBA" id="ARBA00010817"/>
    </source>
</evidence>